<reference evidence="1 2" key="2">
    <citation type="submission" date="2013-11" db="EMBL/GenBank/DDBJ databases">
        <title>The Genome Sequence of Phytophthora parasitica INRA-310.</title>
        <authorList>
            <consortium name="The Broad Institute Genomics Platform"/>
            <person name="Russ C."/>
            <person name="Tyler B."/>
            <person name="Panabieres F."/>
            <person name="Shan W."/>
            <person name="Tripathy S."/>
            <person name="Grunwald N."/>
            <person name="Machado M."/>
            <person name="Johnson C.S."/>
            <person name="Arredondo F."/>
            <person name="Hong C."/>
            <person name="Coffey M."/>
            <person name="Young S.K."/>
            <person name="Zeng Q."/>
            <person name="Gargeya S."/>
            <person name="Fitzgerald M."/>
            <person name="Abouelleil A."/>
            <person name="Alvarado L."/>
            <person name="Chapman S.B."/>
            <person name="Gainer-Dewar J."/>
            <person name="Goldberg J."/>
            <person name="Griggs A."/>
            <person name="Gujja S."/>
            <person name="Hansen M."/>
            <person name="Howarth C."/>
            <person name="Imamovic A."/>
            <person name="Ireland A."/>
            <person name="Larimer J."/>
            <person name="McCowan C."/>
            <person name="Murphy C."/>
            <person name="Pearson M."/>
            <person name="Poon T.W."/>
            <person name="Priest M."/>
            <person name="Roberts A."/>
            <person name="Saif S."/>
            <person name="Shea T."/>
            <person name="Sykes S."/>
            <person name="Wortman J."/>
            <person name="Nusbaum C."/>
            <person name="Birren B."/>
        </authorList>
    </citation>
    <scope>NUCLEOTIDE SEQUENCE [LARGE SCALE GENOMIC DNA]</scope>
    <source>
        <strain evidence="1 2">INRA-310</strain>
    </source>
</reference>
<reference evidence="2" key="1">
    <citation type="submission" date="2011-12" db="EMBL/GenBank/DDBJ databases">
        <authorList>
            <consortium name="The Broad Institute Genome Sequencing Platform"/>
            <person name="Russ C."/>
            <person name="Tyler B."/>
            <person name="Panabieres F."/>
            <person name="Shan W."/>
            <person name="Tripathy S."/>
            <person name="Grunwald N."/>
            <person name="Machado M."/>
            <person name="Young S.K."/>
            <person name="Zeng Q."/>
            <person name="Gargeya S."/>
            <person name="Fitzgerald M."/>
            <person name="Haas B."/>
            <person name="Abouelleil A."/>
            <person name="Alvarado L."/>
            <person name="Arachchi H.M."/>
            <person name="Berlin A."/>
            <person name="Chapman S.B."/>
            <person name="Gearin G."/>
            <person name="Goldberg J."/>
            <person name="Griggs A."/>
            <person name="Gujja S."/>
            <person name="Hansen M."/>
            <person name="Heiman D."/>
            <person name="Howarth C."/>
            <person name="Larimer J."/>
            <person name="Lui A."/>
            <person name="MacDonald P.J.P."/>
            <person name="McCowen C."/>
            <person name="Montmayeur A."/>
            <person name="Murphy C."/>
            <person name="Neiman D."/>
            <person name="Pearson M."/>
            <person name="Priest M."/>
            <person name="Roberts A."/>
            <person name="Saif S."/>
            <person name="Shea T."/>
            <person name="Sisk P."/>
            <person name="Stolte C."/>
            <person name="Sykes S."/>
            <person name="Wortman J."/>
            <person name="Nusbaum C."/>
            <person name="Birren B."/>
        </authorList>
    </citation>
    <scope>NUCLEOTIDE SEQUENCE [LARGE SCALE GENOMIC DNA]</scope>
    <source>
        <strain evidence="2">INRA-310</strain>
    </source>
</reference>
<protein>
    <submittedName>
        <fullName evidence="1">Uncharacterized protein</fullName>
    </submittedName>
</protein>
<dbReference type="VEuPathDB" id="FungiDB:PPTG_22026"/>
<evidence type="ECO:0000313" key="2">
    <source>
        <dbReference type="Proteomes" id="UP000018817"/>
    </source>
</evidence>
<proteinExistence type="predicted"/>
<accession>W2QPJ5</accession>
<dbReference type="GeneID" id="20190625"/>
<dbReference type="AlphaFoldDB" id="W2QPJ5"/>
<dbReference type="EMBL" id="KI669571">
    <property type="protein sequence ID" value="ETN14861.1"/>
    <property type="molecule type" value="Genomic_DNA"/>
</dbReference>
<sequence length="54" mass="5899">MRMTLATKERLAHVQVVKPENEIMEVWLVNDAKALSIIAHQASIACTSHALGGD</sequence>
<dbReference type="Proteomes" id="UP000018817">
    <property type="component" value="Unassembled WGS sequence"/>
</dbReference>
<dbReference type="RefSeq" id="XP_008899881.1">
    <property type="nucleotide sequence ID" value="XM_008901633.1"/>
</dbReference>
<dbReference type="OrthoDB" id="161864at2759"/>
<evidence type="ECO:0000313" key="1">
    <source>
        <dbReference type="EMBL" id="ETN14861.1"/>
    </source>
</evidence>
<organism evidence="1 2">
    <name type="scientific">Phytophthora nicotianae (strain INRA-310)</name>
    <name type="common">Phytophthora parasitica</name>
    <dbReference type="NCBI Taxonomy" id="761204"/>
    <lineage>
        <taxon>Eukaryota</taxon>
        <taxon>Sar</taxon>
        <taxon>Stramenopiles</taxon>
        <taxon>Oomycota</taxon>
        <taxon>Peronosporomycetes</taxon>
        <taxon>Peronosporales</taxon>
        <taxon>Peronosporaceae</taxon>
        <taxon>Phytophthora</taxon>
    </lineage>
</organism>
<gene>
    <name evidence="1" type="ORF">PPTG_22026</name>
</gene>
<name>W2QPJ5_PHYN3</name>